<keyword evidence="3 6" id="KW-0175">Coiled coil</keyword>
<dbReference type="OrthoDB" id="10262560at2759"/>
<evidence type="ECO:0000256" key="3">
    <source>
        <dbReference type="ARBA" id="ARBA00023054"/>
    </source>
</evidence>
<dbReference type="VEuPathDB" id="TrichDB:TRFO_38233"/>
<evidence type="ECO:0000313" key="8">
    <source>
        <dbReference type="EMBL" id="OHS95638.1"/>
    </source>
</evidence>
<keyword evidence="2 5" id="KW-0728">SH3 domain</keyword>
<keyword evidence="9" id="KW-1185">Reference proteome</keyword>
<keyword evidence="4" id="KW-0472">Membrane</keyword>
<evidence type="ECO:0000313" key="9">
    <source>
        <dbReference type="Proteomes" id="UP000179807"/>
    </source>
</evidence>
<evidence type="ECO:0000256" key="2">
    <source>
        <dbReference type="ARBA" id="ARBA00022443"/>
    </source>
</evidence>
<comment type="subcellular location">
    <subcellularLocation>
        <location evidence="1">Membrane</location>
        <topology evidence="1">Peripheral membrane protein</topology>
    </subcellularLocation>
</comment>
<protein>
    <submittedName>
        <fullName evidence="8">Variant SH3 domain containing protein</fullName>
    </submittedName>
</protein>
<reference evidence="8" key="1">
    <citation type="submission" date="2016-10" db="EMBL/GenBank/DDBJ databases">
        <authorList>
            <person name="Benchimol M."/>
            <person name="Almeida L.G."/>
            <person name="Vasconcelos A.T."/>
            <person name="Perreira-Neves A."/>
            <person name="Rosa I.A."/>
            <person name="Tasca T."/>
            <person name="Bogo M.R."/>
            <person name="de Souza W."/>
        </authorList>
    </citation>
    <scope>NUCLEOTIDE SEQUENCE [LARGE SCALE GENOMIC DNA]</scope>
    <source>
        <strain evidence="8">K</strain>
    </source>
</reference>
<dbReference type="SMART" id="SM00326">
    <property type="entry name" value="SH3"/>
    <property type="match status" value="2"/>
</dbReference>
<dbReference type="EMBL" id="MLAK01001231">
    <property type="protein sequence ID" value="OHS95638.1"/>
    <property type="molecule type" value="Genomic_DNA"/>
</dbReference>
<dbReference type="Pfam" id="PF07653">
    <property type="entry name" value="SH3_2"/>
    <property type="match status" value="1"/>
</dbReference>
<name>A0A1J4J8X7_9EUKA</name>
<dbReference type="RefSeq" id="XP_068348775.1">
    <property type="nucleotide sequence ID" value="XM_068511923.1"/>
</dbReference>
<evidence type="ECO:0000256" key="5">
    <source>
        <dbReference type="PROSITE-ProRule" id="PRU00192"/>
    </source>
</evidence>
<dbReference type="Gene3D" id="2.30.30.40">
    <property type="entry name" value="SH3 Domains"/>
    <property type="match status" value="2"/>
</dbReference>
<dbReference type="InterPro" id="IPR001452">
    <property type="entry name" value="SH3_domain"/>
</dbReference>
<dbReference type="InterPro" id="IPR050384">
    <property type="entry name" value="Endophilin_SH3RF"/>
</dbReference>
<feature type="domain" description="SH3" evidence="7">
    <location>
        <begin position="246"/>
        <end position="305"/>
    </location>
</feature>
<evidence type="ECO:0000259" key="7">
    <source>
        <dbReference type="PROSITE" id="PS50002"/>
    </source>
</evidence>
<dbReference type="PROSITE" id="PS50002">
    <property type="entry name" value="SH3"/>
    <property type="match status" value="1"/>
</dbReference>
<proteinExistence type="predicted"/>
<dbReference type="Gene3D" id="1.20.1270.60">
    <property type="entry name" value="Arfaptin homology (AH) domain/BAR domain"/>
    <property type="match status" value="1"/>
</dbReference>
<dbReference type="Proteomes" id="UP000179807">
    <property type="component" value="Unassembled WGS sequence"/>
</dbReference>
<evidence type="ECO:0000256" key="1">
    <source>
        <dbReference type="ARBA" id="ARBA00004170"/>
    </source>
</evidence>
<dbReference type="InterPro" id="IPR027267">
    <property type="entry name" value="AH/BAR_dom_sf"/>
</dbReference>
<sequence>MKTTQDLLFTSEKIDQIISEDLKLVKTFETYLIKRQKLEQSFADEMSTFLNTGSRNNSACSALIYDEIFAVFAHHKDLASDISKTFIPPITAFLAYLEREQKNIDNSIKKASDSIKAYEKKLFIARSHVERAQLDVLHFSSTKADRSKRNVKLYEQKLQNYENEQESHFRNLREVEFPNLFQATSELDFSVRTTVKNSMLNLTHLEITSAERLCESLQMVNSSSARYEPSNETSTIAKSLGITSSQHKLFAICRCAFDGDDVNDLPLSRGELIEVTRQHPSGWWEGECNGRRGLFPMTFVEMITDVESGALTINECFEIDGLYIPIKPNEIGVDFGDVVFVSTLKDGWCEGYKLGSDSKGRFPAHVVKHIKQMRQWLHQDPV</sequence>
<evidence type="ECO:0000256" key="4">
    <source>
        <dbReference type="ARBA" id="ARBA00023136"/>
    </source>
</evidence>
<dbReference type="PANTHER" id="PTHR14167:SF81">
    <property type="entry name" value="ENDOPHILIN-A"/>
    <property type="match status" value="1"/>
</dbReference>
<dbReference type="SUPFAM" id="SSF103657">
    <property type="entry name" value="BAR/IMD domain-like"/>
    <property type="match status" value="1"/>
</dbReference>
<dbReference type="GeneID" id="94846627"/>
<dbReference type="InterPro" id="IPR036028">
    <property type="entry name" value="SH3-like_dom_sf"/>
</dbReference>
<accession>A0A1J4J8X7</accession>
<dbReference type="PANTHER" id="PTHR14167">
    <property type="entry name" value="SH3 DOMAIN-CONTAINING"/>
    <property type="match status" value="1"/>
</dbReference>
<gene>
    <name evidence="8" type="ORF">TRFO_38233</name>
</gene>
<dbReference type="SUPFAM" id="SSF50044">
    <property type="entry name" value="SH3-domain"/>
    <property type="match status" value="2"/>
</dbReference>
<comment type="caution">
    <text evidence="8">The sequence shown here is derived from an EMBL/GenBank/DDBJ whole genome shotgun (WGS) entry which is preliminary data.</text>
</comment>
<dbReference type="AlphaFoldDB" id="A0A1J4J8X7"/>
<evidence type="ECO:0000256" key="6">
    <source>
        <dbReference type="SAM" id="Coils"/>
    </source>
</evidence>
<organism evidence="8 9">
    <name type="scientific">Tritrichomonas foetus</name>
    <dbReference type="NCBI Taxonomy" id="1144522"/>
    <lineage>
        <taxon>Eukaryota</taxon>
        <taxon>Metamonada</taxon>
        <taxon>Parabasalia</taxon>
        <taxon>Tritrichomonadida</taxon>
        <taxon>Tritrichomonadidae</taxon>
        <taxon>Tritrichomonas</taxon>
    </lineage>
</organism>
<feature type="coiled-coil region" evidence="6">
    <location>
        <begin position="144"/>
        <end position="171"/>
    </location>
</feature>